<proteinExistence type="predicted"/>
<evidence type="ECO:0000313" key="1">
    <source>
        <dbReference type="EnsemblPlants" id="PGSC0003DMT400086249"/>
    </source>
</evidence>
<evidence type="ECO:0000313" key="2">
    <source>
        <dbReference type="Proteomes" id="UP000011115"/>
    </source>
</evidence>
<dbReference type="HOGENOM" id="CLU_2150360_0_0_1"/>
<keyword evidence="2" id="KW-1185">Reference proteome</keyword>
<dbReference type="PaxDb" id="4113-PGSC0003DMT400086249"/>
<reference evidence="2" key="1">
    <citation type="journal article" date="2011" name="Nature">
        <title>Genome sequence and analysis of the tuber crop potato.</title>
        <authorList>
            <consortium name="The Potato Genome Sequencing Consortium"/>
        </authorList>
    </citation>
    <scope>NUCLEOTIDE SEQUENCE [LARGE SCALE GENOMIC DNA]</scope>
    <source>
        <strain evidence="2">cv. DM1-3 516 R44</strain>
    </source>
</reference>
<dbReference type="InParanoid" id="M1DBC0"/>
<accession>M1DBC0</accession>
<organism evidence="1 2">
    <name type="scientific">Solanum tuberosum</name>
    <name type="common">Potato</name>
    <dbReference type="NCBI Taxonomy" id="4113"/>
    <lineage>
        <taxon>Eukaryota</taxon>
        <taxon>Viridiplantae</taxon>
        <taxon>Streptophyta</taxon>
        <taxon>Embryophyta</taxon>
        <taxon>Tracheophyta</taxon>
        <taxon>Spermatophyta</taxon>
        <taxon>Magnoliopsida</taxon>
        <taxon>eudicotyledons</taxon>
        <taxon>Gunneridae</taxon>
        <taxon>Pentapetalae</taxon>
        <taxon>asterids</taxon>
        <taxon>lamiids</taxon>
        <taxon>Solanales</taxon>
        <taxon>Solanaceae</taxon>
        <taxon>Solanoideae</taxon>
        <taxon>Solaneae</taxon>
        <taxon>Solanum</taxon>
    </lineage>
</organism>
<dbReference type="Proteomes" id="UP000011115">
    <property type="component" value="Unassembled WGS sequence"/>
</dbReference>
<dbReference type="AlphaFoldDB" id="M1DBC0"/>
<reference evidence="1" key="2">
    <citation type="submission" date="2015-06" db="UniProtKB">
        <authorList>
            <consortium name="EnsemblPlants"/>
        </authorList>
    </citation>
    <scope>IDENTIFICATION</scope>
    <source>
        <strain evidence="1">DM1-3 516 R44</strain>
    </source>
</reference>
<dbReference type="EnsemblPlants" id="PGSC0003DMT400086249">
    <property type="protein sequence ID" value="PGSC0003DMT400086249"/>
    <property type="gene ID" value="PGSC0003DMG400035820"/>
</dbReference>
<name>M1DBC0_SOLTU</name>
<dbReference type="Gramene" id="PGSC0003DMT400086249">
    <property type="protein sequence ID" value="PGSC0003DMT400086249"/>
    <property type="gene ID" value="PGSC0003DMG400035820"/>
</dbReference>
<sequence length="112" mass="13462">MSCHKLNEQNGVDADEFEDYNEKIMVPKYLVKEFRQFECHDKLNLEEIRIVNQEKDERIKEIKIGSYLTKRTKENSSVCLENTSIHLFDDFTWFRMNIGSHKLSIYLNDVKR</sequence>
<protein>
    <submittedName>
        <fullName evidence="1">Uncharacterized protein</fullName>
    </submittedName>
</protein>